<dbReference type="AlphaFoldDB" id="A0AAE0BGJ7"/>
<name>A0AAE0BGJ7_9CHLO</name>
<dbReference type="Proteomes" id="UP001190700">
    <property type="component" value="Unassembled WGS sequence"/>
</dbReference>
<evidence type="ECO:0000313" key="1">
    <source>
        <dbReference type="EMBL" id="KAK3235257.1"/>
    </source>
</evidence>
<evidence type="ECO:0000313" key="2">
    <source>
        <dbReference type="Proteomes" id="UP001190700"/>
    </source>
</evidence>
<dbReference type="EMBL" id="LGRX02035336">
    <property type="protein sequence ID" value="KAK3235257.1"/>
    <property type="molecule type" value="Genomic_DNA"/>
</dbReference>
<organism evidence="1 2">
    <name type="scientific">Cymbomonas tetramitiformis</name>
    <dbReference type="NCBI Taxonomy" id="36881"/>
    <lineage>
        <taxon>Eukaryota</taxon>
        <taxon>Viridiplantae</taxon>
        <taxon>Chlorophyta</taxon>
        <taxon>Pyramimonadophyceae</taxon>
        <taxon>Pyramimonadales</taxon>
        <taxon>Pyramimonadaceae</taxon>
        <taxon>Cymbomonas</taxon>
    </lineage>
</organism>
<comment type="caution">
    <text evidence="1">The sequence shown here is derived from an EMBL/GenBank/DDBJ whole genome shotgun (WGS) entry which is preliminary data.</text>
</comment>
<reference evidence="1 2" key="1">
    <citation type="journal article" date="2015" name="Genome Biol. Evol.">
        <title>Comparative Genomics of a Bacterivorous Green Alga Reveals Evolutionary Causalities and Consequences of Phago-Mixotrophic Mode of Nutrition.</title>
        <authorList>
            <person name="Burns J.A."/>
            <person name="Paasch A."/>
            <person name="Narechania A."/>
            <person name="Kim E."/>
        </authorList>
    </citation>
    <scope>NUCLEOTIDE SEQUENCE [LARGE SCALE GENOMIC DNA]</scope>
    <source>
        <strain evidence="1 2">PLY_AMNH</strain>
    </source>
</reference>
<keyword evidence="2" id="KW-1185">Reference proteome</keyword>
<proteinExistence type="predicted"/>
<sequence length="323" mass="34686">MTFPCFQEHHLTPVAKFPSSHPKSSSSYCGTETYIPEHTSFPKGSSGSSCTRTRGAEAYYSWNVPGATSANTGYEEKDTLLLYFIVDQANDIYFVLVADALEADGDTDGGQLSLEIDVTPVSAAANIRLVSADDRCAGCGCVDALAMSGNTWVDSAGGDCASYAQNDYCANGAESSGWDWWWGRFHDYADSYGTDASGACCVCGGGETGSWPSTSWDSCQGYSHSLYEDCYAFEQSEGKGTFAWKYPSCCTDGMSLGPLPIDDFCLTMYIETTTGLSKVKLASWVETSNTISTTEVGMDDVRNNGLQVATLQCCPPDVRHPSI</sequence>
<gene>
    <name evidence="1" type="ORF">CYMTET_54522</name>
</gene>
<accession>A0AAE0BGJ7</accession>
<protein>
    <submittedName>
        <fullName evidence="1">Uncharacterized protein</fullName>
    </submittedName>
</protein>